<evidence type="ECO:0000256" key="1">
    <source>
        <dbReference type="SAM" id="MobiDB-lite"/>
    </source>
</evidence>
<protein>
    <submittedName>
        <fullName evidence="3">Uncharacterized protein</fullName>
    </submittedName>
</protein>
<name>W5UTX4_9BACT</name>
<sequence length="548" mass="62682">MKKASLKNFFILLSTSVIATTSLLGFSHNKTTVDNFTNNQSTPSFSAQSFASQTVQSTQTKATAYFEKTVFQNADSFNYINVSLPLQSSEISDLNLDSLFISFTLSHPNAEDDNVMYLGYKNKVDEITNSILPTKVSLENGKYNEQSKTYTLTVKFSGMYAWDLSTFKFQLGLDGRAIEIKPTNKPQPKPIYESKAAKSTQTKVKSRKRRSVESIPSPQREDQMSDVDLLKLVQSTPKYTPPARPQWKSSYKDFKITPVFQSRSAEVRATTNHYKPNGYVTLNAPDDYLGVLDHSQWTGFVPDLRWYQVSIPNEYRFFENDERKFYINMNIQEGNKSSSVSYIVDGHKATLITNYGSNKNDISMFEKTYKADDNKGVITFQIRLGQRFDPAKSRLTMSFTGFRNGTYFQVTGSKTPPKVTKLSDWQQREVWNRGTWNKYVTIENSDQAKENDKLTVELKHPDAPDVTLHYKVEGQKLVDDGNNGNSIKFKIYNKWGKNIDVKSGHKFGFYVELSSLFDPTKTEIVVTFKGKTQTVNLPNFWNMFPERY</sequence>
<dbReference type="RefSeq" id="WP_022934802.1">
    <property type="nucleotide sequence ID" value="NZ_CP007154.1"/>
</dbReference>
<evidence type="ECO:0000313" key="3">
    <source>
        <dbReference type="EMBL" id="AHH45270.1"/>
    </source>
</evidence>
<evidence type="ECO:0000313" key="4">
    <source>
        <dbReference type="Proteomes" id="UP000019229"/>
    </source>
</evidence>
<reference evidence="3 4" key="1">
    <citation type="journal article" date="2014" name="Genome Announc.">
        <title>Complete Genome Sequence of Mycoplasma bovoculi Strain M165/69T (ATCC 29104).</title>
        <authorList>
            <person name="Calcutt M.J."/>
            <person name="Foecking M.F."/>
        </authorList>
    </citation>
    <scope>NUCLEOTIDE SEQUENCE [LARGE SCALE GENOMIC DNA]</scope>
    <source>
        <strain evidence="3">M165/69</strain>
    </source>
</reference>
<dbReference type="Proteomes" id="UP000019229">
    <property type="component" value="Chromosome"/>
</dbReference>
<evidence type="ECO:0000256" key="2">
    <source>
        <dbReference type="SAM" id="SignalP"/>
    </source>
</evidence>
<dbReference type="HOGENOM" id="CLU_496793_0_0_14"/>
<dbReference type="EMBL" id="CP007154">
    <property type="protein sequence ID" value="AHH45270.1"/>
    <property type="molecule type" value="Genomic_DNA"/>
</dbReference>
<feature type="signal peptide" evidence="2">
    <location>
        <begin position="1"/>
        <end position="19"/>
    </location>
</feature>
<organism evidence="3 4">
    <name type="scientific">Mesomycoplasma bovoculi M165/69</name>
    <dbReference type="NCBI Taxonomy" id="743966"/>
    <lineage>
        <taxon>Bacteria</taxon>
        <taxon>Bacillati</taxon>
        <taxon>Mycoplasmatota</taxon>
        <taxon>Mycoplasmoidales</taxon>
        <taxon>Metamycoplasmataceae</taxon>
        <taxon>Mesomycoplasma</taxon>
    </lineage>
</organism>
<accession>W5UTX4</accession>
<proteinExistence type="predicted"/>
<gene>
    <name evidence="3" type="ORF">MYB_01300</name>
</gene>
<dbReference type="PATRIC" id="fig|743966.3.peg.262"/>
<dbReference type="KEGG" id="mbc:MYB_01300"/>
<dbReference type="OrthoDB" id="403181at2"/>
<dbReference type="AlphaFoldDB" id="W5UTX4"/>
<feature type="chain" id="PRO_5004872512" evidence="2">
    <location>
        <begin position="20"/>
        <end position="548"/>
    </location>
</feature>
<keyword evidence="2" id="KW-0732">Signal</keyword>
<feature type="region of interest" description="Disordered" evidence="1">
    <location>
        <begin position="182"/>
        <end position="222"/>
    </location>
</feature>
<keyword evidence="4" id="KW-1185">Reference proteome</keyword>